<evidence type="ECO:0000313" key="2">
    <source>
        <dbReference type="EMBL" id="RVW88853.1"/>
    </source>
</evidence>
<dbReference type="EMBL" id="QGNW01001041">
    <property type="protein sequence ID" value="RVW57696.1"/>
    <property type="molecule type" value="Genomic_DNA"/>
</dbReference>
<sequence>MKEIPYASTVGSLMYAMLCTRPDICFAVGDVLLPLGYMALDFQFDRDYCKSTFGFVFTLGGGAVSWRSVK</sequence>
<gene>
    <name evidence="2" type="ORF">CK203_045078</name>
    <name evidence="1" type="ORF">CK203_117815</name>
</gene>
<dbReference type="EMBL" id="QGNW01000169">
    <property type="protein sequence ID" value="RVW88853.1"/>
    <property type="molecule type" value="Genomic_DNA"/>
</dbReference>
<dbReference type="AlphaFoldDB" id="A0A438HWK9"/>
<dbReference type="Proteomes" id="UP000288805">
    <property type="component" value="Unassembled WGS sequence"/>
</dbReference>
<evidence type="ECO:0008006" key="4">
    <source>
        <dbReference type="Google" id="ProtNLM"/>
    </source>
</evidence>
<organism evidence="2 3">
    <name type="scientific">Vitis vinifera</name>
    <name type="common">Grape</name>
    <dbReference type="NCBI Taxonomy" id="29760"/>
    <lineage>
        <taxon>Eukaryota</taxon>
        <taxon>Viridiplantae</taxon>
        <taxon>Streptophyta</taxon>
        <taxon>Embryophyta</taxon>
        <taxon>Tracheophyta</taxon>
        <taxon>Spermatophyta</taxon>
        <taxon>Magnoliopsida</taxon>
        <taxon>eudicotyledons</taxon>
        <taxon>Gunneridae</taxon>
        <taxon>Pentapetalae</taxon>
        <taxon>rosids</taxon>
        <taxon>Vitales</taxon>
        <taxon>Vitaceae</taxon>
        <taxon>Viteae</taxon>
        <taxon>Vitis</taxon>
    </lineage>
</organism>
<reference evidence="2 3" key="1">
    <citation type="journal article" date="2018" name="PLoS Genet.">
        <title>Population sequencing reveals clonal diversity and ancestral inbreeding in the grapevine cultivar Chardonnay.</title>
        <authorList>
            <person name="Roach M.J."/>
            <person name="Johnson D.L."/>
            <person name="Bohlmann J."/>
            <person name="van Vuuren H.J."/>
            <person name="Jones S.J."/>
            <person name="Pretorius I.S."/>
            <person name="Schmidt S.A."/>
            <person name="Borneman A.R."/>
        </authorList>
    </citation>
    <scope>NUCLEOTIDE SEQUENCE [LARGE SCALE GENOMIC DNA]</scope>
    <source>
        <strain evidence="3">cv. Chardonnay</strain>
        <strain evidence="2">I10V1</strain>
        <tissue evidence="2">Leaf</tissue>
    </source>
</reference>
<protein>
    <recommendedName>
        <fullName evidence="4">Retrovirus-related Pol polyprotein from transposon TNT 1-94</fullName>
    </recommendedName>
</protein>
<comment type="caution">
    <text evidence="2">The sequence shown here is derived from an EMBL/GenBank/DDBJ whole genome shotgun (WGS) entry which is preliminary data.</text>
</comment>
<name>A0A438HWK9_VITVI</name>
<evidence type="ECO:0000313" key="3">
    <source>
        <dbReference type="Proteomes" id="UP000288805"/>
    </source>
</evidence>
<proteinExistence type="predicted"/>
<evidence type="ECO:0000313" key="1">
    <source>
        <dbReference type="EMBL" id="RVW57696.1"/>
    </source>
</evidence>
<accession>A0A438HWK9</accession>